<keyword evidence="2" id="KW-0812">Transmembrane</keyword>
<evidence type="ECO:0000256" key="1">
    <source>
        <dbReference type="SAM" id="MobiDB-lite"/>
    </source>
</evidence>
<dbReference type="GO" id="GO:0005743">
    <property type="term" value="C:mitochondrial inner membrane"/>
    <property type="evidence" value="ECO:0007669"/>
    <property type="project" value="InterPro"/>
</dbReference>
<keyword evidence="4" id="KW-1185">Reference proteome</keyword>
<evidence type="ECO:0000256" key="2">
    <source>
        <dbReference type="SAM" id="Phobius"/>
    </source>
</evidence>
<dbReference type="AlphaFoldDB" id="A0A1E3BD95"/>
<dbReference type="PANTHER" id="PTHR14009:SF6">
    <property type="entry name" value="LETM1 RBD DOMAIN-CONTAINING PROTEIN"/>
    <property type="match status" value="1"/>
</dbReference>
<feature type="transmembrane region" description="Helical" evidence="2">
    <location>
        <begin position="180"/>
        <end position="205"/>
    </location>
</feature>
<name>A0A1E3BD95_ASPCR</name>
<gene>
    <name evidence="3" type="ORF">SI65_06237</name>
</gene>
<evidence type="ECO:0000313" key="3">
    <source>
        <dbReference type="EMBL" id="ODM18366.1"/>
    </source>
</evidence>
<dbReference type="PANTHER" id="PTHR14009">
    <property type="entry name" value="LEUCINE ZIPPER-EF-HAND CONTAINING TRANSMEMBRANE PROTEIN"/>
    <property type="match status" value="1"/>
</dbReference>
<dbReference type="GO" id="GO:0030003">
    <property type="term" value="P:intracellular monoatomic cation homeostasis"/>
    <property type="evidence" value="ECO:0007669"/>
    <property type="project" value="TreeGrafter"/>
</dbReference>
<dbReference type="Proteomes" id="UP000094569">
    <property type="component" value="Unassembled WGS sequence"/>
</dbReference>
<feature type="compositionally biased region" description="Low complexity" evidence="1">
    <location>
        <begin position="34"/>
        <end position="69"/>
    </location>
</feature>
<feature type="region of interest" description="Disordered" evidence="1">
    <location>
        <begin position="21"/>
        <end position="91"/>
    </location>
</feature>
<evidence type="ECO:0008006" key="5">
    <source>
        <dbReference type="Google" id="ProtNLM"/>
    </source>
</evidence>
<accession>A0A1E3BD95</accession>
<organism evidence="3 4">
    <name type="scientific">Aspergillus cristatus</name>
    <name type="common">Chinese Fuzhuan brick tea-fermentation fungus</name>
    <name type="synonym">Eurotium cristatum</name>
    <dbReference type="NCBI Taxonomy" id="573508"/>
    <lineage>
        <taxon>Eukaryota</taxon>
        <taxon>Fungi</taxon>
        <taxon>Dikarya</taxon>
        <taxon>Ascomycota</taxon>
        <taxon>Pezizomycotina</taxon>
        <taxon>Eurotiomycetes</taxon>
        <taxon>Eurotiomycetidae</taxon>
        <taxon>Eurotiales</taxon>
        <taxon>Aspergillaceae</taxon>
        <taxon>Aspergillus</taxon>
        <taxon>Aspergillus subgen. Aspergillus</taxon>
    </lineage>
</organism>
<evidence type="ECO:0000313" key="4">
    <source>
        <dbReference type="Proteomes" id="UP000094569"/>
    </source>
</evidence>
<feature type="compositionally biased region" description="Polar residues" evidence="1">
    <location>
        <begin position="21"/>
        <end position="33"/>
    </location>
</feature>
<keyword evidence="2" id="KW-0472">Membrane</keyword>
<keyword evidence="2" id="KW-1133">Transmembrane helix</keyword>
<dbReference type="EMBL" id="JXNT01000006">
    <property type="protein sequence ID" value="ODM18366.1"/>
    <property type="molecule type" value="Genomic_DNA"/>
</dbReference>
<dbReference type="VEuPathDB" id="FungiDB:SI65_06237"/>
<dbReference type="OrthoDB" id="73691at2759"/>
<proteinExistence type="predicted"/>
<dbReference type="InterPro" id="IPR044202">
    <property type="entry name" value="LETM1/MDM38-like"/>
</dbReference>
<sequence>MLHSIRAHRAIRPIPTGTSTVLRLLNPSTRTYASPSSSKTHTRPSSSAQPDSPATVPSTSSTSTTSPDDINPPPSTRPADINTPDSLPDDAAPVDKVKHYVALGRAYLSFYKTGLKNVYHNYRASLPLRKELGLPVYLPISPPPKSKPIVSFKNAIEKTGLSRSNFQLIRRAAYDVRRMIPFTLMLIVCGEFTPVIVLALGSAVVPYTCRVPKQFTKDRAQKAARKRAALVAHYVQSTGSVSYTPDTGKELDLLAQYASPEWIDSASSEEVLRACAVFGLVKTHTRPSALVSLVYRARLKRFAEYLAVDDGLIKRGGGVSAMKGVEVRIAVEERGGVEMVMRETGDGESEVWEEEREQRRWLKGWLERRA</sequence>
<protein>
    <recommendedName>
        <fullName evidence="5">Letm1 RBD domain-containing protein</fullName>
    </recommendedName>
</protein>
<reference evidence="3 4" key="1">
    <citation type="journal article" date="2016" name="BMC Genomics">
        <title>Comparative genomic and transcriptomic analyses of the Fuzhuan brick tea-fermentation fungus Aspergillus cristatus.</title>
        <authorList>
            <person name="Ge Y."/>
            <person name="Wang Y."/>
            <person name="Liu Y."/>
            <person name="Tan Y."/>
            <person name="Ren X."/>
            <person name="Zhang X."/>
            <person name="Hyde K.D."/>
            <person name="Liu Y."/>
            <person name="Liu Z."/>
        </authorList>
    </citation>
    <scope>NUCLEOTIDE SEQUENCE [LARGE SCALE GENOMIC DNA]</scope>
    <source>
        <strain evidence="3 4">GZAAS20.1005</strain>
    </source>
</reference>
<comment type="caution">
    <text evidence="3">The sequence shown here is derived from an EMBL/GenBank/DDBJ whole genome shotgun (WGS) entry which is preliminary data.</text>
</comment>